<dbReference type="Pfam" id="PF17820">
    <property type="entry name" value="PDZ_6"/>
    <property type="match status" value="1"/>
</dbReference>
<evidence type="ECO:0000256" key="2">
    <source>
        <dbReference type="ARBA" id="ARBA00004141"/>
    </source>
</evidence>
<dbReference type="PANTHER" id="PTHR42837:SF2">
    <property type="entry name" value="MEMBRANE METALLOPROTEASE ARASP2, CHLOROPLASTIC-RELATED"/>
    <property type="match status" value="1"/>
</dbReference>
<gene>
    <name evidence="13" type="ORF">TP2_09420</name>
</gene>
<feature type="domain" description="PDZ" evidence="12">
    <location>
        <begin position="180"/>
        <end position="272"/>
    </location>
</feature>
<reference evidence="13 14" key="1">
    <citation type="submission" date="2013-07" db="EMBL/GenBank/DDBJ databases">
        <title>Thioclava pacifica DSM 10166 Genome Sequencing.</title>
        <authorList>
            <person name="Lai Q."/>
            <person name="Shao Z."/>
        </authorList>
    </citation>
    <scope>NUCLEOTIDE SEQUENCE [LARGE SCALE GENOMIC DNA]</scope>
    <source>
        <strain evidence="13 14">DSM 10166</strain>
    </source>
</reference>
<evidence type="ECO:0000256" key="8">
    <source>
        <dbReference type="ARBA" id="ARBA00022989"/>
    </source>
</evidence>
<accession>A0A074JQQ9</accession>
<evidence type="ECO:0000256" key="7">
    <source>
        <dbReference type="ARBA" id="ARBA00022833"/>
    </source>
</evidence>
<keyword evidence="10 11" id="KW-0472">Membrane</keyword>
<evidence type="ECO:0000256" key="10">
    <source>
        <dbReference type="ARBA" id="ARBA00023136"/>
    </source>
</evidence>
<dbReference type="InterPro" id="IPR001478">
    <property type="entry name" value="PDZ"/>
</dbReference>
<dbReference type="SUPFAM" id="SSF50156">
    <property type="entry name" value="PDZ domain-like"/>
    <property type="match status" value="2"/>
</dbReference>
<dbReference type="GO" id="GO:0006508">
    <property type="term" value="P:proteolysis"/>
    <property type="evidence" value="ECO:0007669"/>
    <property type="project" value="UniProtKB-KW"/>
</dbReference>
<evidence type="ECO:0000256" key="5">
    <source>
        <dbReference type="ARBA" id="ARBA00022692"/>
    </source>
</evidence>
<protein>
    <recommendedName>
        <fullName evidence="11">Zinc metalloprotease</fullName>
        <ecNumber evidence="11">3.4.24.-</ecNumber>
    </recommendedName>
</protein>
<evidence type="ECO:0000259" key="12">
    <source>
        <dbReference type="SMART" id="SM00228"/>
    </source>
</evidence>
<dbReference type="NCBIfam" id="TIGR00054">
    <property type="entry name" value="RIP metalloprotease RseP"/>
    <property type="match status" value="1"/>
</dbReference>
<feature type="transmembrane region" description="Helical" evidence="11">
    <location>
        <begin position="111"/>
        <end position="139"/>
    </location>
</feature>
<name>A0A074JQQ9_9RHOB</name>
<evidence type="ECO:0000256" key="4">
    <source>
        <dbReference type="ARBA" id="ARBA00022670"/>
    </source>
</evidence>
<dbReference type="GO" id="GO:0004222">
    <property type="term" value="F:metalloendopeptidase activity"/>
    <property type="evidence" value="ECO:0007669"/>
    <property type="project" value="InterPro"/>
</dbReference>
<evidence type="ECO:0000256" key="9">
    <source>
        <dbReference type="ARBA" id="ARBA00023049"/>
    </source>
</evidence>
<dbReference type="InterPro" id="IPR004387">
    <property type="entry name" value="Pept_M50_Zn"/>
</dbReference>
<keyword evidence="14" id="KW-1185">Reference proteome</keyword>
<evidence type="ECO:0000256" key="11">
    <source>
        <dbReference type="RuleBase" id="RU362031"/>
    </source>
</evidence>
<keyword evidence="4" id="KW-0645">Protease</keyword>
<keyword evidence="7 11" id="KW-0862">Zinc</keyword>
<feature type="transmembrane region" description="Helical" evidence="11">
    <location>
        <begin position="378"/>
        <end position="400"/>
    </location>
</feature>
<evidence type="ECO:0000313" key="13">
    <source>
        <dbReference type="EMBL" id="KEO51687.1"/>
    </source>
</evidence>
<dbReference type="InterPro" id="IPR008915">
    <property type="entry name" value="Peptidase_M50"/>
</dbReference>
<dbReference type="PANTHER" id="PTHR42837">
    <property type="entry name" value="REGULATOR OF SIGMA-E PROTEASE RSEP"/>
    <property type="match status" value="1"/>
</dbReference>
<evidence type="ECO:0000256" key="3">
    <source>
        <dbReference type="ARBA" id="ARBA00007931"/>
    </source>
</evidence>
<dbReference type="SMART" id="SM00228">
    <property type="entry name" value="PDZ"/>
    <property type="match status" value="1"/>
</dbReference>
<dbReference type="EC" id="3.4.24.-" evidence="11"/>
<feature type="transmembrane region" description="Helical" evidence="11">
    <location>
        <begin position="6"/>
        <end position="27"/>
    </location>
</feature>
<dbReference type="Proteomes" id="UP000027432">
    <property type="component" value="Unassembled WGS sequence"/>
</dbReference>
<keyword evidence="11" id="KW-0479">Metal-binding</keyword>
<keyword evidence="5 11" id="KW-0812">Transmembrane</keyword>
<dbReference type="STRING" id="1353537.TP2_09420"/>
<dbReference type="eggNOG" id="COG0750">
    <property type="taxonomic scope" value="Bacteria"/>
</dbReference>
<dbReference type="CDD" id="cd06163">
    <property type="entry name" value="S2P-M50_PDZ_RseP-like"/>
    <property type="match status" value="1"/>
</dbReference>
<dbReference type="Gene3D" id="2.30.42.10">
    <property type="match status" value="2"/>
</dbReference>
<dbReference type="OrthoDB" id="9782003at2"/>
<dbReference type="EMBL" id="AUND01000034">
    <property type="protein sequence ID" value="KEO51687.1"/>
    <property type="molecule type" value="Genomic_DNA"/>
</dbReference>
<proteinExistence type="inferred from homology"/>
<keyword evidence="8 11" id="KW-1133">Transmembrane helix</keyword>
<organism evidence="13 14">
    <name type="scientific">Thioclava pacifica DSM 10166</name>
    <dbReference type="NCBI Taxonomy" id="1353537"/>
    <lineage>
        <taxon>Bacteria</taxon>
        <taxon>Pseudomonadati</taxon>
        <taxon>Pseudomonadota</taxon>
        <taxon>Alphaproteobacteria</taxon>
        <taxon>Rhodobacterales</taxon>
        <taxon>Paracoccaceae</taxon>
        <taxon>Thioclava</taxon>
    </lineage>
</organism>
<dbReference type="GO" id="GO:0046872">
    <property type="term" value="F:metal ion binding"/>
    <property type="evidence" value="ECO:0007669"/>
    <property type="project" value="UniProtKB-KW"/>
</dbReference>
<dbReference type="InterPro" id="IPR036034">
    <property type="entry name" value="PDZ_sf"/>
</dbReference>
<evidence type="ECO:0000256" key="1">
    <source>
        <dbReference type="ARBA" id="ARBA00001947"/>
    </source>
</evidence>
<keyword evidence="9 11" id="KW-0482">Metalloprotease</keyword>
<dbReference type="GO" id="GO:0016020">
    <property type="term" value="C:membrane"/>
    <property type="evidence" value="ECO:0007669"/>
    <property type="project" value="UniProtKB-SubCell"/>
</dbReference>
<dbReference type="Pfam" id="PF02163">
    <property type="entry name" value="Peptidase_M50"/>
    <property type="match status" value="1"/>
</dbReference>
<feature type="transmembrane region" description="Helical" evidence="11">
    <location>
        <begin position="421"/>
        <end position="443"/>
    </location>
</feature>
<evidence type="ECO:0000256" key="6">
    <source>
        <dbReference type="ARBA" id="ARBA00022801"/>
    </source>
</evidence>
<comment type="caution">
    <text evidence="13">The sequence shown here is derived from an EMBL/GenBank/DDBJ whole genome shotgun (WGS) entry which is preliminary data.</text>
</comment>
<keyword evidence="6 11" id="KW-0378">Hydrolase</keyword>
<comment type="cofactor">
    <cofactor evidence="1 11">
        <name>Zn(2+)</name>
        <dbReference type="ChEBI" id="CHEBI:29105"/>
    </cofactor>
</comment>
<evidence type="ECO:0000313" key="14">
    <source>
        <dbReference type="Proteomes" id="UP000027432"/>
    </source>
</evidence>
<sequence>MDLLPQFGNLLYTVVAFVVALSIIVAVHEYGHYIIGRLSGIKAEVFSLGFGPKLISRVDKHGTRWQIAAIPLGGYVKFLGDANAASAGADEAEMAQLSAEERRHTMHGAPLWARAATVAAGPVFNFILSIFVIAGLSLWTGRAIDTPAIQTVVALPQGPGGLESGDVIKGVEGTPTPDYEALGGLIEKVPGGPDLTYEVERDGQDVSVTGPQLFPSRFAGIQPGSAAYDAGLRTGDVITAIDGTPAWRFIDLQDVIKAGNGAPVALDIWRPSDDGSEGERFSVTLVPRRTDLPVGDGTFETRFLIGATGSYMFEPVTEPIGPLESISSGVSQTWGIITQSISGIRAMIAQQISSCNLTGALRIAETSAAAAKSGPLDFIWFIAVLSTAVGFLNLFPIPVLDGGHLMFHLYEAVVGKPPSDRLMNAFMSVGLALVLTLMLFGLWNDLTC</sequence>
<comment type="similarity">
    <text evidence="3 11">Belongs to the peptidase M50B family.</text>
</comment>
<dbReference type="AlphaFoldDB" id="A0A074JQQ9"/>
<dbReference type="InterPro" id="IPR041489">
    <property type="entry name" value="PDZ_6"/>
</dbReference>
<comment type="subcellular location">
    <subcellularLocation>
        <location evidence="2">Membrane</location>
        <topology evidence="2">Multi-pass membrane protein</topology>
    </subcellularLocation>
</comment>